<evidence type="ECO:0000313" key="2">
    <source>
        <dbReference type="EMBL" id="GGB72960.1"/>
    </source>
</evidence>
<gene>
    <name evidence="2" type="ORF">GCM10007424_11140</name>
</gene>
<evidence type="ECO:0000313" key="3">
    <source>
        <dbReference type="Proteomes" id="UP000615760"/>
    </source>
</evidence>
<keyword evidence="1" id="KW-0732">Signal</keyword>
<proteinExistence type="predicted"/>
<organism evidence="2 3">
    <name type="scientific">Flavobacterium suaedae</name>
    <dbReference type="NCBI Taxonomy" id="1767027"/>
    <lineage>
        <taxon>Bacteria</taxon>
        <taxon>Pseudomonadati</taxon>
        <taxon>Bacteroidota</taxon>
        <taxon>Flavobacteriia</taxon>
        <taxon>Flavobacteriales</taxon>
        <taxon>Flavobacteriaceae</taxon>
        <taxon>Flavobacterium</taxon>
    </lineage>
</organism>
<feature type="signal peptide" evidence="1">
    <location>
        <begin position="1"/>
        <end position="20"/>
    </location>
</feature>
<dbReference type="EMBL" id="BMJE01000002">
    <property type="protein sequence ID" value="GGB72960.1"/>
    <property type="molecule type" value="Genomic_DNA"/>
</dbReference>
<dbReference type="Proteomes" id="UP000615760">
    <property type="component" value="Unassembled WGS sequence"/>
</dbReference>
<reference evidence="3" key="1">
    <citation type="journal article" date="2019" name="Int. J. Syst. Evol. Microbiol.">
        <title>The Global Catalogue of Microorganisms (GCM) 10K type strain sequencing project: providing services to taxonomists for standard genome sequencing and annotation.</title>
        <authorList>
            <consortium name="The Broad Institute Genomics Platform"/>
            <consortium name="The Broad Institute Genome Sequencing Center for Infectious Disease"/>
            <person name="Wu L."/>
            <person name="Ma J."/>
        </authorList>
    </citation>
    <scope>NUCLEOTIDE SEQUENCE [LARGE SCALE GENOMIC DNA]</scope>
    <source>
        <strain evidence="3">CGMCC 1.15461</strain>
    </source>
</reference>
<comment type="caution">
    <text evidence="2">The sequence shown here is derived from an EMBL/GenBank/DDBJ whole genome shotgun (WGS) entry which is preliminary data.</text>
</comment>
<dbReference type="RefSeq" id="WP_188620252.1">
    <property type="nucleotide sequence ID" value="NZ_BMJE01000002.1"/>
</dbReference>
<sequence>MKKFLLLPICFIAISFSSCSSEETEITDEVATQTKSLAVCTNVNAINPSITNIQNNDLLFQWSSLLIHRRDWTFSSWIEIRNAGCTGSSTVTTYTIDIFNTPYYILYGGIDGGSGTDNCFEYRLVVESYNQFTLNCRTATDWISYP</sequence>
<dbReference type="PROSITE" id="PS51257">
    <property type="entry name" value="PROKAR_LIPOPROTEIN"/>
    <property type="match status" value="1"/>
</dbReference>
<protein>
    <submittedName>
        <fullName evidence="2">Uncharacterized protein</fullName>
    </submittedName>
</protein>
<keyword evidence="3" id="KW-1185">Reference proteome</keyword>
<name>A0ABQ1JS71_9FLAO</name>
<evidence type="ECO:0000256" key="1">
    <source>
        <dbReference type="SAM" id="SignalP"/>
    </source>
</evidence>
<feature type="chain" id="PRO_5045479801" evidence="1">
    <location>
        <begin position="21"/>
        <end position="146"/>
    </location>
</feature>
<accession>A0ABQ1JS71</accession>